<sequence length="232" mass="25893">MQLSEMSKDQLVAIMQPLDRRYARLAELEDDIAAGEEILKAADKARSRSVGWSCVAIFMAVYALVVAFADETDFPMSVKIVLLVAGVLIGGLSLLSAHAQYAKYAGYVDGVIPKALEAMNEDRKLIAETNKSIRPVSLLFPNSCRNAEANAYMLELLLCGRATDFNTAITLWESHAHMMRMENFERMKVEEARKQTTALRISAAAQVGQAFEAHRQTNELRGLRDDLQHMRQ</sequence>
<dbReference type="EMBL" id="JAFEJS010000001">
    <property type="protein sequence ID" value="MBT1171864.1"/>
    <property type="molecule type" value="Genomic_DNA"/>
</dbReference>
<proteinExistence type="predicted"/>
<keyword evidence="1" id="KW-1133">Transmembrane helix</keyword>
<organism evidence="2 3">
    <name type="scientific">Bifidobacterium santillanense</name>
    <dbReference type="NCBI Taxonomy" id="2809028"/>
    <lineage>
        <taxon>Bacteria</taxon>
        <taxon>Bacillati</taxon>
        <taxon>Actinomycetota</taxon>
        <taxon>Actinomycetes</taxon>
        <taxon>Bifidobacteriales</taxon>
        <taxon>Bifidobacteriaceae</taxon>
        <taxon>Bifidobacterium</taxon>
    </lineage>
</organism>
<accession>A0ABS5ULT3</accession>
<keyword evidence="1" id="KW-0472">Membrane</keyword>
<evidence type="ECO:0000256" key="1">
    <source>
        <dbReference type="SAM" id="Phobius"/>
    </source>
</evidence>
<feature type="transmembrane region" description="Helical" evidence="1">
    <location>
        <begin position="74"/>
        <end position="95"/>
    </location>
</feature>
<keyword evidence="3" id="KW-1185">Reference proteome</keyword>
<evidence type="ECO:0000313" key="2">
    <source>
        <dbReference type="EMBL" id="MBT1171864.1"/>
    </source>
</evidence>
<gene>
    <name evidence="2" type="ORF">JS528_00515</name>
</gene>
<reference evidence="2 3" key="1">
    <citation type="journal article" date="2021" name="Environ. Microbiol.">
        <title>Genetic insights into the dark matter of the mammalian gut microbiota through targeted genome reconstruction.</title>
        <authorList>
            <person name="Lugli G.A."/>
            <person name="Alessandri G."/>
            <person name="Milani C."/>
            <person name="Viappiani A."/>
            <person name="Fontana F."/>
            <person name="Tarracchini C."/>
            <person name="Mancabelli L."/>
            <person name="Argentini C."/>
            <person name="Ruiz L."/>
            <person name="Margolles A."/>
            <person name="van Sinderen D."/>
            <person name="Turroni F."/>
            <person name="Ventura M."/>
        </authorList>
    </citation>
    <scope>NUCLEOTIDE SEQUENCE [LARGE SCALE GENOMIC DNA]</scope>
    <source>
        <strain evidence="2 3">MA2</strain>
    </source>
</reference>
<protein>
    <submittedName>
        <fullName evidence="2">Uncharacterized protein</fullName>
    </submittedName>
</protein>
<dbReference type="Proteomes" id="UP000773064">
    <property type="component" value="Unassembled WGS sequence"/>
</dbReference>
<keyword evidence="1" id="KW-0812">Transmembrane</keyword>
<evidence type="ECO:0000313" key="3">
    <source>
        <dbReference type="Proteomes" id="UP000773064"/>
    </source>
</evidence>
<feature type="transmembrane region" description="Helical" evidence="1">
    <location>
        <begin position="50"/>
        <end position="68"/>
    </location>
</feature>
<dbReference type="RefSeq" id="WP_214357151.1">
    <property type="nucleotide sequence ID" value="NZ_JAFEJS010000001.1"/>
</dbReference>
<comment type="caution">
    <text evidence="2">The sequence shown here is derived from an EMBL/GenBank/DDBJ whole genome shotgun (WGS) entry which is preliminary data.</text>
</comment>
<name>A0ABS5ULT3_9BIFI</name>